<feature type="compositionally biased region" description="Basic and acidic residues" evidence="1">
    <location>
        <begin position="9"/>
        <end position="18"/>
    </location>
</feature>
<comment type="caution">
    <text evidence="2">The sequence shown here is derived from an EMBL/GenBank/DDBJ whole genome shotgun (WGS) entry which is preliminary data.</text>
</comment>
<gene>
    <name evidence="2" type="ORF">NDU88_003672</name>
</gene>
<feature type="region of interest" description="Disordered" evidence="1">
    <location>
        <begin position="1"/>
        <end position="20"/>
    </location>
</feature>
<reference evidence="2" key="1">
    <citation type="journal article" date="2022" name="bioRxiv">
        <title>Sequencing and chromosome-scale assembly of the giantPleurodeles waltlgenome.</title>
        <authorList>
            <person name="Brown T."/>
            <person name="Elewa A."/>
            <person name="Iarovenko S."/>
            <person name="Subramanian E."/>
            <person name="Araus A.J."/>
            <person name="Petzold A."/>
            <person name="Susuki M."/>
            <person name="Suzuki K.-i.T."/>
            <person name="Hayashi T."/>
            <person name="Toyoda A."/>
            <person name="Oliveira C."/>
            <person name="Osipova E."/>
            <person name="Leigh N.D."/>
            <person name="Simon A."/>
            <person name="Yun M.H."/>
        </authorList>
    </citation>
    <scope>NUCLEOTIDE SEQUENCE</scope>
    <source>
        <strain evidence="2">20211129_DDA</strain>
        <tissue evidence="2">Liver</tissue>
    </source>
</reference>
<evidence type="ECO:0000313" key="3">
    <source>
        <dbReference type="Proteomes" id="UP001066276"/>
    </source>
</evidence>
<dbReference type="EMBL" id="JANPWB010000005">
    <property type="protein sequence ID" value="KAJ1186892.1"/>
    <property type="molecule type" value="Genomic_DNA"/>
</dbReference>
<accession>A0AAV7UCS3</accession>
<protein>
    <submittedName>
        <fullName evidence="2">Uncharacterized protein</fullName>
    </submittedName>
</protein>
<proteinExistence type="predicted"/>
<keyword evidence="3" id="KW-1185">Reference proteome</keyword>
<name>A0AAV7UCS3_PLEWA</name>
<evidence type="ECO:0000256" key="1">
    <source>
        <dbReference type="SAM" id="MobiDB-lite"/>
    </source>
</evidence>
<organism evidence="2 3">
    <name type="scientific">Pleurodeles waltl</name>
    <name type="common">Iberian ribbed newt</name>
    <dbReference type="NCBI Taxonomy" id="8319"/>
    <lineage>
        <taxon>Eukaryota</taxon>
        <taxon>Metazoa</taxon>
        <taxon>Chordata</taxon>
        <taxon>Craniata</taxon>
        <taxon>Vertebrata</taxon>
        <taxon>Euteleostomi</taxon>
        <taxon>Amphibia</taxon>
        <taxon>Batrachia</taxon>
        <taxon>Caudata</taxon>
        <taxon>Salamandroidea</taxon>
        <taxon>Salamandridae</taxon>
        <taxon>Pleurodelinae</taxon>
        <taxon>Pleurodeles</taxon>
    </lineage>
</organism>
<evidence type="ECO:0000313" key="2">
    <source>
        <dbReference type="EMBL" id="KAJ1186892.1"/>
    </source>
</evidence>
<sequence length="151" mass="17146">MVYRQQNCQEDRKKRNERAGVSVVVDGFPVAELSGGPEKEERKGSNDSLLGSLSVRISSLGRIREPVLETRDTTGERLGRASGLEQRRRVLRETSFPGNADARKRVKDAEYASYERLCFLATETPGNERLIRDFVSWQRRRQETSDLANSS</sequence>
<dbReference type="Proteomes" id="UP001066276">
    <property type="component" value="Chromosome 3_1"/>
</dbReference>
<dbReference type="AlphaFoldDB" id="A0AAV7UCS3"/>